<dbReference type="InterPro" id="IPR037523">
    <property type="entry name" value="VOC_core"/>
</dbReference>
<keyword evidence="2" id="KW-0560">Oxidoreductase</keyword>
<keyword evidence="3" id="KW-1185">Reference proteome</keyword>
<keyword evidence="2" id="KW-0223">Dioxygenase</keyword>
<feature type="domain" description="VOC" evidence="1">
    <location>
        <begin position="4"/>
        <end position="124"/>
    </location>
</feature>
<evidence type="ECO:0000313" key="3">
    <source>
        <dbReference type="Proteomes" id="UP000292958"/>
    </source>
</evidence>
<dbReference type="Proteomes" id="UP000292958">
    <property type="component" value="Unassembled WGS sequence"/>
</dbReference>
<dbReference type="InterPro" id="IPR004360">
    <property type="entry name" value="Glyas_Fos-R_dOase_dom"/>
</dbReference>
<accession>A0A4Q7YV71</accession>
<dbReference type="Pfam" id="PF00903">
    <property type="entry name" value="Glyoxalase"/>
    <property type="match status" value="1"/>
</dbReference>
<protein>
    <submittedName>
        <fullName evidence="2">Catechol 2,3-dioxygenase-like lactoylglutathione lyase family enzyme</fullName>
    </submittedName>
</protein>
<dbReference type="InterPro" id="IPR029068">
    <property type="entry name" value="Glyas_Bleomycin-R_OHBP_Dase"/>
</dbReference>
<evidence type="ECO:0000259" key="1">
    <source>
        <dbReference type="PROSITE" id="PS51819"/>
    </source>
</evidence>
<name>A0A4Q7YV71_9BACT</name>
<reference evidence="2 3" key="1">
    <citation type="submission" date="2019-02" db="EMBL/GenBank/DDBJ databases">
        <title>Genomic Encyclopedia of Archaeal and Bacterial Type Strains, Phase II (KMG-II): from individual species to whole genera.</title>
        <authorList>
            <person name="Goeker M."/>
        </authorList>
    </citation>
    <scope>NUCLEOTIDE SEQUENCE [LARGE SCALE GENOMIC DNA]</scope>
    <source>
        <strain evidence="2 3">DSM 18101</strain>
    </source>
</reference>
<gene>
    <name evidence="2" type="ORF">BDD14_2434</name>
</gene>
<dbReference type="PROSITE" id="PS51819">
    <property type="entry name" value="VOC"/>
    <property type="match status" value="1"/>
</dbReference>
<dbReference type="RefSeq" id="WP_130418942.1">
    <property type="nucleotide sequence ID" value="NZ_SHKW01000001.1"/>
</dbReference>
<dbReference type="GO" id="GO:0016829">
    <property type="term" value="F:lyase activity"/>
    <property type="evidence" value="ECO:0007669"/>
    <property type="project" value="UniProtKB-KW"/>
</dbReference>
<proteinExistence type="predicted"/>
<dbReference type="Gene3D" id="3.10.180.10">
    <property type="entry name" value="2,3-Dihydroxybiphenyl 1,2-Dioxygenase, domain 1"/>
    <property type="match status" value="1"/>
</dbReference>
<dbReference type="SUPFAM" id="SSF54593">
    <property type="entry name" value="Glyoxalase/Bleomycin resistance protein/Dihydroxybiphenyl dioxygenase"/>
    <property type="match status" value="1"/>
</dbReference>
<organism evidence="2 3">
    <name type="scientific">Edaphobacter modestus</name>
    <dbReference type="NCBI Taxonomy" id="388466"/>
    <lineage>
        <taxon>Bacteria</taxon>
        <taxon>Pseudomonadati</taxon>
        <taxon>Acidobacteriota</taxon>
        <taxon>Terriglobia</taxon>
        <taxon>Terriglobales</taxon>
        <taxon>Acidobacteriaceae</taxon>
        <taxon>Edaphobacter</taxon>
    </lineage>
</organism>
<dbReference type="AlphaFoldDB" id="A0A4Q7YV71"/>
<dbReference type="OrthoDB" id="9804944at2"/>
<dbReference type="GO" id="GO:0051213">
    <property type="term" value="F:dioxygenase activity"/>
    <property type="evidence" value="ECO:0007669"/>
    <property type="project" value="UniProtKB-KW"/>
</dbReference>
<sequence>MLAQTQLIGFIPTVDADRARKFYVDTLGLTFVSDDEFAIVVRSGGIDIRISRIAAFNPSPHTILGWKVPSIDASVQQFAAAGIKFERYPFLEQDASGIWTAPDGAAKVAWFKDPDGNVLSLSQHASV</sequence>
<dbReference type="EMBL" id="SHKW01000001">
    <property type="protein sequence ID" value="RZU40943.1"/>
    <property type="molecule type" value="Genomic_DNA"/>
</dbReference>
<evidence type="ECO:0000313" key="2">
    <source>
        <dbReference type="EMBL" id="RZU40943.1"/>
    </source>
</evidence>
<keyword evidence="2" id="KW-0456">Lyase</keyword>
<comment type="caution">
    <text evidence="2">The sequence shown here is derived from an EMBL/GenBank/DDBJ whole genome shotgun (WGS) entry which is preliminary data.</text>
</comment>